<reference evidence="3 4" key="1">
    <citation type="journal article" date="2024" name="Chem. Sci.">
        <title>Discovery of megapolipeptins by genome mining of a Burkholderiales bacteria collection.</title>
        <authorList>
            <person name="Paulo B.S."/>
            <person name="Recchia M.J.J."/>
            <person name="Lee S."/>
            <person name="Fergusson C.H."/>
            <person name="Romanowski S.B."/>
            <person name="Hernandez A."/>
            <person name="Krull N."/>
            <person name="Liu D.Y."/>
            <person name="Cavanagh H."/>
            <person name="Bos A."/>
            <person name="Gray C.A."/>
            <person name="Murphy B.T."/>
            <person name="Linington R.G."/>
            <person name="Eustaquio A.S."/>
        </authorList>
    </citation>
    <scope>NUCLEOTIDE SEQUENCE [LARGE SCALE GENOMIC DNA]</scope>
    <source>
        <strain evidence="3 4">RL16-012-BIC-B</strain>
    </source>
</reference>
<name>A0ABW8ZU07_9BURK</name>
<proteinExistence type="predicted"/>
<dbReference type="InterPro" id="IPR036005">
    <property type="entry name" value="Creatinase/aminopeptidase-like"/>
</dbReference>
<gene>
    <name evidence="3" type="ORF">PQR66_26910</name>
</gene>
<dbReference type="InterPro" id="IPR029149">
    <property type="entry name" value="Creatin/AminoP/Spt16_N"/>
</dbReference>
<evidence type="ECO:0000259" key="2">
    <source>
        <dbReference type="Pfam" id="PF01321"/>
    </source>
</evidence>
<feature type="domain" description="Creatinase N-terminal" evidence="2">
    <location>
        <begin position="36"/>
        <end position="183"/>
    </location>
</feature>
<feature type="domain" description="Peptidase M24" evidence="1">
    <location>
        <begin position="191"/>
        <end position="393"/>
    </location>
</feature>
<dbReference type="InterPro" id="IPR000587">
    <property type="entry name" value="Creatinase_N"/>
</dbReference>
<dbReference type="CDD" id="cd01066">
    <property type="entry name" value="APP_MetAP"/>
    <property type="match status" value="1"/>
</dbReference>
<evidence type="ECO:0000313" key="4">
    <source>
        <dbReference type="Proteomes" id="UP001629249"/>
    </source>
</evidence>
<keyword evidence="4" id="KW-1185">Reference proteome</keyword>
<dbReference type="PANTHER" id="PTHR46112:SF2">
    <property type="entry name" value="XAA-PRO AMINOPEPTIDASE P-RELATED"/>
    <property type="match status" value="1"/>
</dbReference>
<evidence type="ECO:0000313" key="3">
    <source>
        <dbReference type="EMBL" id="MFL9886702.1"/>
    </source>
</evidence>
<dbReference type="SUPFAM" id="SSF53092">
    <property type="entry name" value="Creatinase/prolidase N-terminal domain"/>
    <property type="match status" value="1"/>
</dbReference>
<dbReference type="Pfam" id="PF00557">
    <property type="entry name" value="Peptidase_M24"/>
    <property type="match status" value="1"/>
</dbReference>
<accession>A0ABW8ZU07</accession>
<protein>
    <submittedName>
        <fullName evidence="3">Xaa-Pro peptidase family protein</fullName>
    </submittedName>
</protein>
<dbReference type="Pfam" id="PF01321">
    <property type="entry name" value="Creatinase_N"/>
    <property type="match status" value="1"/>
</dbReference>
<dbReference type="RefSeq" id="WP_408330407.1">
    <property type="nucleotide sequence ID" value="NZ_JAQQFH010000015.1"/>
</dbReference>
<dbReference type="Gene3D" id="3.90.230.10">
    <property type="entry name" value="Creatinase/methionine aminopeptidase superfamily"/>
    <property type="match status" value="1"/>
</dbReference>
<evidence type="ECO:0000259" key="1">
    <source>
        <dbReference type="Pfam" id="PF00557"/>
    </source>
</evidence>
<dbReference type="SUPFAM" id="SSF55920">
    <property type="entry name" value="Creatinase/aminopeptidase"/>
    <property type="match status" value="1"/>
</dbReference>
<dbReference type="Proteomes" id="UP001629249">
    <property type="component" value="Unassembled WGS sequence"/>
</dbReference>
<organism evidence="3 4">
    <name type="scientific">Paraburkholderia agricolaris</name>
    <dbReference type="NCBI Taxonomy" id="2152888"/>
    <lineage>
        <taxon>Bacteria</taxon>
        <taxon>Pseudomonadati</taxon>
        <taxon>Pseudomonadota</taxon>
        <taxon>Betaproteobacteria</taxon>
        <taxon>Burkholderiales</taxon>
        <taxon>Burkholderiaceae</taxon>
        <taxon>Paraburkholderia</taxon>
    </lineage>
</organism>
<dbReference type="EMBL" id="JAQQFN010000023">
    <property type="protein sequence ID" value="MFL9886702.1"/>
    <property type="molecule type" value="Genomic_DNA"/>
</dbReference>
<comment type="caution">
    <text evidence="3">The sequence shown here is derived from an EMBL/GenBank/DDBJ whole genome shotgun (WGS) entry which is preliminary data.</text>
</comment>
<dbReference type="InterPro" id="IPR050659">
    <property type="entry name" value="Peptidase_M24B"/>
</dbReference>
<dbReference type="InterPro" id="IPR000994">
    <property type="entry name" value="Pept_M24"/>
</dbReference>
<dbReference type="PANTHER" id="PTHR46112">
    <property type="entry name" value="AMINOPEPTIDASE"/>
    <property type="match status" value="1"/>
</dbReference>
<sequence>MLSTFETDVEGRWPYTWDEREKVLELEFPVYEYRTRLEKLRSLMDSAGIDIAIIYGGPNNDANVRYLTGWSSAFGDSFAIVSTKNDPVVITNSIFHGEPMHSNIQTCWVPDFRPLKAFGTVLKQKSIIDYVVDGLQEANRAEGRIGYVGGRRIPAMFDKALREKLPKADLVDASDLLFSLRRIKSPLEIQIIRKLAVATSAGMEAALDIAKPGFTECDLSAAAQKEMAAYGCELNPLGPKCVAGVRSAMKNVFALPGKVIKDGDLVSIDLHGQMCGYISDHNRSTVAGKATSEQIRLLEACAEAEEAGIRATGPGVMPGEIIKAMSAVVSKWGFSEWDWCTGHGFGLTLVEDPLIIPNNPKPLEAGQTFFIEPMIVPTHMGCSCFEDPILVTENGAERLTTSRVRTW</sequence>
<dbReference type="Gene3D" id="3.40.350.10">
    <property type="entry name" value="Creatinase/prolidase N-terminal domain"/>
    <property type="match status" value="1"/>
</dbReference>